<evidence type="ECO:0000256" key="8">
    <source>
        <dbReference type="ARBA" id="ARBA00022679"/>
    </source>
</evidence>
<reference evidence="24 25" key="1">
    <citation type="journal article" date="2018" name="Nat. Ecol. Evol.">
        <title>Genomic signatures of mitonuclear coevolution across populations of Tigriopus californicus.</title>
        <authorList>
            <person name="Barreto F.S."/>
            <person name="Watson E.T."/>
            <person name="Lima T.G."/>
            <person name="Willett C.S."/>
            <person name="Edmands S."/>
            <person name="Li W."/>
            <person name="Burton R.S."/>
        </authorList>
    </citation>
    <scope>NUCLEOTIDE SEQUENCE [LARGE SCALE GENOMIC DNA]</scope>
    <source>
        <strain evidence="24 25">San Diego</strain>
    </source>
</reference>
<dbReference type="STRING" id="6832.A0A553P2X5"/>
<keyword evidence="12 19" id="KW-0833">Ubl conjugation pathway</keyword>
<dbReference type="Gene3D" id="1.20.120.1750">
    <property type="match status" value="1"/>
</dbReference>
<dbReference type="InterPro" id="IPR047535">
    <property type="entry name" value="RING-HC_RBR_parkin"/>
</dbReference>
<evidence type="ECO:0000256" key="18">
    <source>
        <dbReference type="ARBA" id="ARBA00029536"/>
    </source>
</evidence>
<dbReference type="InterPro" id="IPR031127">
    <property type="entry name" value="E3_UB_ligase_RBR"/>
</dbReference>
<dbReference type="InterPro" id="IPR047534">
    <property type="entry name" value="BRcat_RBR_parkin"/>
</dbReference>
<dbReference type="Gene3D" id="3.10.20.90">
    <property type="entry name" value="Phosphatidylinositol 3-kinase Catalytic Subunit, Chain A, domain 1"/>
    <property type="match status" value="1"/>
</dbReference>
<evidence type="ECO:0000256" key="15">
    <source>
        <dbReference type="ARBA" id="ARBA00023006"/>
    </source>
</evidence>
<dbReference type="UniPathway" id="UPA00143"/>
<feature type="domain" description="Ubiquitin-like" evidence="22">
    <location>
        <begin position="32"/>
        <end position="102"/>
    </location>
</feature>
<dbReference type="GO" id="GO:0009896">
    <property type="term" value="P:positive regulation of catabolic process"/>
    <property type="evidence" value="ECO:0007669"/>
    <property type="project" value="UniProtKB-ARBA"/>
</dbReference>
<dbReference type="PROSITE" id="PS51873">
    <property type="entry name" value="TRIAD"/>
    <property type="match status" value="1"/>
</dbReference>
<keyword evidence="8" id="KW-0808">Transferase</keyword>
<gene>
    <name evidence="24" type="ORF">TCAL_01125</name>
</gene>
<dbReference type="InterPro" id="IPR041565">
    <property type="entry name" value="Parkin_Znf-RING"/>
</dbReference>
<evidence type="ECO:0000256" key="6">
    <source>
        <dbReference type="ARBA" id="ARBA00022490"/>
    </source>
</evidence>
<proteinExistence type="inferred from homology"/>
<evidence type="ECO:0000256" key="3">
    <source>
        <dbReference type="ARBA" id="ARBA00004514"/>
    </source>
</evidence>
<dbReference type="GO" id="GO:0000423">
    <property type="term" value="P:mitophagy"/>
    <property type="evidence" value="ECO:0007669"/>
    <property type="project" value="UniProtKB-ARBA"/>
</dbReference>
<evidence type="ECO:0000256" key="7">
    <source>
        <dbReference type="ARBA" id="ARBA00022553"/>
    </source>
</evidence>
<dbReference type="InterPro" id="IPR044066">
    <property type="entry name" value="TRIAD_supradom"/>
</dbReference>
<evidence type="ECO:0000256" key="2">
    <source>
        <dbReference type="ARBA" id="ARBA00004173"/>
    </source>
</evidence>
<dbReference type="CDD" id="cd16627">
    <property type="entry name" value="RING-HC_RBR_parkin"/>
    <property type="match status" value="1"/>
</dbReference>
<comment type="subunit">
    <text evidence="19">Forms an E3 ubiquitin ligase complex.</text>
</comment>
<organism evidence="24 25">
    <name type="scientific">Tigriopus californicus</name>
    <name type="common">Marine copepod</name>
    <dbReference type="NCBI Taxonomy" id="6832"/>
    <lineage>
        <taxon>Eukaryota</taxon>
        <taxon>Metazoa</taxon>
        <taxon>Ecdysozoa</taxon>
        <taxon>Arthropoda</taxon>
        <taxon>Crustacea</taxon>
        <taxon>Multicrustacea</taxon>
        <taxon>Hexanauplia</taxon>
        <taxon>Copepoda</taxon>
        <taxon>Harpacticoida</taxon>
        <taxon>Harpacticidae</taxon>
        <taxon>Tigriopus</taxon>
    </lineage>
</organism>
<dbReference type="CDD" id="cd20357">
    <property type="entry name" value="Rcat_RBR_parkin"/>
    <property type="match status" value="1"/>
</dbReference>
<dbReference type="GO" id="GO:0022603">
    <property type="term" value="P:regulation of anatomical structure morphogenesis"/>
    <property type="evidence" value="ECO:0007669"/>
    <property type="project" value="UniProtKB-ARBA"/>
</dbReference>
<evidence type="ECO:0000256" key="17">
    <source>
        <dbReference type="ARBA" id="ARBA00029442"/>
    </source>
</evidence>
<dbReference type="PANTHER" id="PTHR11685">
    <property type="entry name" value="RBR FAMILY RING FINGER AND IBR DOMAIN-CONTAINING"/>
    <property type="match status" value="1"/>
</dbReference>
<dbReference type="FunFam" id="1.20.120.1750:FF:000009">
    <property type="entry name" value="E3 ubiquitin-protein ligase parkin"/>
    <property type="match status" value="1"/>
</dbReference>
<dbReference type="PIRSF" id="PIRSF037880">
    <property type="entry name" value="Parkin"/>
    <property type="match status" value="1"/>
</dbReference>
<dbReference type="SUPFAM" id="SSF54236">
    <property type="entry name" value="Ubiquitin-like"/>
    <property type="match status" value="1"/>
</dbReference>
<keyword evidence="10" id="KW-0677">Repeat</keyword>
<dbReference type="SUPFAM" id="SSF57850">
    <property type="entry name" value="RING/U-box"/>
    <property type="match status" value="2"/>
</dbReference>
<keyword evidence="21" id="KW-0732">Signal</keyword>
<evidence type="ECO:0000256" key="1">
    <source>
        <dbReference type="ARBA" id="ARBA00001798"/>
    </source>
</evidence>
<evidence type="ECO:0000256" key="16">
    <source>
        <dbReference type="ARBA" id="ARBA00023128"/>
    </source>
</evidence>
<dbReference type="GO" id="GO:0016567">
    <property type="term" value="P:protein ubiquitination"/>
    <property type="evidence" value="ECO:0007669"/>
    <property type="project" value="UniProtKB-UniRule"/>
</dbReference>
<evidence type="ECO:0000313" key="24">
    <source>
        <dbReference type="EMBL" id="TRY72033.1"/>
    </source>
</evidence>
<keyword evidence="13 19" id="KW-0862">Zinc</keyword>
<evidence type="ECO:0000256" key="9">
    <source>
        <dbReference type="ARBA" id="ARBA00022723"/>
    </source>
</evidence>
<dbReference type="InterPro" id="IPR047536">
    <property type="entry name" value="Rcat_RBR_parkin"/>
</dbReference>
<feature type="domain" description="RING-type" evidence="23">
    <location>
        <begin position="242"/>
        <end position="487"/>
    </location>
</feature>
<keyword evidence="6" id="KW-0963">Cytoplasm</keyword>
<comment type="function">
    <text evidence="19">Functions within a multiprotein E3 ubiquitin ligase complex, catalyzing the covalent attachment of ubiquitin moieties onto substrate proteins.</text>
</comment>
<dbReference type="EC" id="2.3.2.31" evidence="5 19"/>
<dbReference type="CDD" id="cd20340">
    <property type="entry name" value="BRcat_RBR_parkin"/>
    <property type="match status" value="1"/>
</dbReference>
<evidence type="ECO:0000259" key="22">
    <source>
        <dbReference type="PROSITE" id="PS50053"/>
    </source>
</evidence>
<dbReference type="Proteomes" id="UP000318571">
    <property type="component" value="Chromosome 7"/>
</dbReference>
<dbReference type="SMART" id="SM00647">
    <property type="entry name" value="IBR"/>
    <property type="match status" value="2"/>
</dbReference>
<evidence type="ECO:0000256" key="20">
    <source>
        <dbReference type="PIRSR" id="PIRSR037880-1"/>
    </source>
</evidence>
<dbReference type="Pfam" id="PF22605">
    <property type="entry name" value="IBR_2"/>
    <property type="match status" value="1"/>
</dbReference>
<protein>
    <recommendedName>
        <fullName evidence="18 19">E3 ubiquitin-protein ligase parkin</fullName>
        <ecNumber evidence="5 19">2.3.2.31</ecNumber>
    </recommendedName>
</protein>
<dbReference type="GO" id="GO:0005829">
    <property type="term" value="C:cytosol"/>
    <property type="evidence" value="ECO:0007669"/>
    <property type="project" value="UniProtKB-SubCell"/>
</dbReference>
<dbReference type="GO" id="GO:0061630">
    <property type="term" value="F:ubiquitin protein ligase activity"/>
    <property type="evidence" value="ECO:0007669"/>
    <property type="project" value="UniProtKB-EC"/>
</dbReference>
<comment type="caution">
    <text evidence="24">The sequence shown here is derived from an EMBL/GenBank/DDBJ whole genome shotgun (WGS) entry which is preliminary data.</text>
</comment>
<evidence type="ECO:0000256" key="5">
    <source>
        <dbReference type="ARBA" id="ARBA00012251"/>
    </source>
</evidence>
<feature type="chain" id="PRO_5021914200" description="E3 ubiquitin-protein ligase parkin" evidence="21">
    <location>
        <begin position="28"/>
        <end position="487"/>
    </location>
</feature>
<evidence type="ECO:0000256" key="12">
    <source>
        <dbReference type="ARBA" id="ARBA00022786"/>
    </source>
</evidence>
<dbReference type="GO" id="GO:1902532">
    <property type="term" value="P:negative regulation of intracellular signal transduction"/>
    <property type="evidence" value="ECO:0007669"/>
    <property type="project" value="UniProtKB-ARBA"/>
</dbReference>
<keyword evidence="11" id="KW-0863">Zinc-finger</keyword>
<evidence type="ECO:0000256" key="4">
    <source>
        <dbReference type="ARBA" id="ARBA00004906"/>
    </source>
</evidence>
<name>A0A553P2X5_TIGCA</name>
<evidence type="ECO:0000256" key="10">
    <source>
        <dbReference type="ARBA" id="ARBA00022737"/>
    </source>
</evidence>
<feature type="active site" evidence="20">
    <location>
        <position position="454"/>
    </location>
</feature>
<evidence type="ECO:0000256" key="21">
    <source>
        <dbReference type="SAM" id="SignalP"/>
    </source>
</evidence>
<dbReference type="Pfam" id="PF17978">
    <property type="entry name" value="zf-RING_14"/>
    <property type="match status" value="1"/>
</dbReference>
<dbReference type="GO" id="GO:0006950">
    <property type="term" value="P:response to stress"/>
    <property type="evidence" value="ECO:0007669"/>
    <property type="project" value="UniProtKB-ARBA"/>
</dbReference>
<dbReference type="EMBL" id="VCGU01000008">
    <property type="protein sequence ID" value="TRY72033.1"/>
    <property type="molecule type" value="Genomic_DNA"/>
</dbReference>
<dbReference type="InterPro" id="IPR000626">
    <property type="entry name" value="Ubiquitin-like_dom"/>
</dbReference>
<dbReference type="Pfam" id="PF17976">
    <property type="entry name" value="zf-RING_12"/>
    <property type="match status" value="1"/>
</dbReference>
<dbReference type="InterPro" id="IPR003977">
    <property type="entry name" value="Parkin"/>
</dbReference>
<comment type="similarity">
    <text evidence="17 19">Belongs to the RBR family. Parkin subfamily.</text>
</comment>
<dbReference type="GO" id="GO:0000151">
    <property type="term" value="C:ubiquitin ligase complex"/>
    <property type="evidence" value="ECO:0007669"/>
    <property type="project" value="UniProtKB-UniRule"/>
</dbReference>
<comment type="pathway">
    <text evidence="4 19">Protein modification; protein ubiquitination.</text>
</comment>
<dbReference type="CDD" id="cd21382">
    <property type="entry name" value="RING0_parkin"/>
    <property type="match status" value="1"/>
</dbReference>
<keyword evidence="25" id="KW-1185">Reference proteome</keyword>
<keyword evidence="9 19" id="KW-0479">Metal-binding</keyword>
<keyword evidence="16 19" id="KW-0496">Mitochondrion</keyword>
<dbReference type="InterPro" id="IPR002867">
    <property type="entry name" value="IBR_dom"/>
</dbReference>
<dbReference type="SMART" id="SM00213">
    <property type="entry name" value="UBQ"/>
    <property type="match status" value="1"/>
</dbReference>
<evidence type="ECO:0000256" key="19">
    <source>
        <dbReference type="PIRNR" id="PIRNR037880"/>
    </source>
</evidence>
<feature type="signal peptide" evidence="21">
    <location>
        <begin position="1"/>
        <end position="27"/>
    </location>
</feature>
<dbReference type="FunFam" id="2.20.25.20:FF:000008">
    <property type="entry name" value="E3 ubiquitin-protein ligase parkin"/>
    <property type="match status" value="1"/>
</dbReference>
<evidence type="ECO:0000259" key="23">
    <source>
        <dbReference type="PROSITE" id="PS51873"/>
    </source>
</evidence>
<dbReference type="OMA" id="CQWDHWF"/>
<dbReference type="PROSITE" id="PS50053">
    <property type="entry name" value="UBIQUITIN_2"/>
    <property type="match status" value="1"/>
</dbReference>
<dbReference type="Pfam" id="PF00240">
    <property type="entry name" value="ubiquitin"/>
    <property type="match status" value="1"/>
</dbReference>
<dbReference type="PRINTS" id="PR01475">
    <property type="entry name" value="PARKIN"/>
</dbReference>
<keyword evidence="7" id="KW-0597">Phosphoprotein</keyword>
<dbReference type="InterPro" id="IPR041170">
    <property type="entry name" value="Znf-RING_14"/>
</dbReference>
<dbReference type="GO" id="GO:0008270">
    <property type="term" value="F:zinc ion binding"/>
    <property type="evidence" value="ECO:0007669"/>
    <property type="project" value="UniProtKB-KW"/>
</dbReference>
<keyword evidence="14 19" id="KW-0832">Ubl conjugation</keyword>
<keyword evidence="15 19" id="KW-0072">Autophagy</keyword>
<dbReference type="InterPro" id="IPR054694">
    <property type="entry name" value="Parkin-like_IBR"/>
</dbReference>
<comment type="subcellular location">
    <subcellularLocation>
        <location evidence="3">Cytoplasm</location>
        <location evidence="3">Cytosol</location>
    </subcellularLocation>
    <subcellularLocation>
        <location evidence="2 19">Mitochondrion</location>
    </subcellularLocation>
</comment>
<sequence length="487" mass="54033">MAAWLLRVWHWWGSWLYWLMWGGGSTARTSGLPVTIRTEQGQNLSVHIQLTWDMRQVQSAVLAQLGLPAATPIRLILAGRRLAPEVRVGDCDLGAGTTLHAIRVLTHCPEQADDGTQHRPLNQSLVDLEISGGARTQPASSPEAQARRLAHFYVYCDAPCHALQPGKLRVRCASCQDGGIVLAGEPTGWSDVLVPDRIQGTCNLAACPTRGTLSWARFYFKCASHPASEDTPPLYLIRSNLYDVPCLACLDVGQPVVVFECPEKHVSCVECFQNYCRTRLNERQFQLHPDHGYTLPCPVGCADSLVRETRHFKLIGDHDYERYQRFGTEEFVLQSGGVLCPRPDCGMGIIMDEPCRRVVCENGCGFAFCRDCLQGYHIGECEAQTETECSNAAQSLMAVGENAVRARSDVRLMAVGENAVRARWVNADPSSLAIQLTTKPCPKCRTPTERSGGCMHMVCTKAACGFHWCWICQTEWTRDCMASHWFG</sequence>
<evidence type="ECO:0000256" key="11">
    <source>
        <dbReference type="ARBA" id="ARBA00022771"/>
    </source>
</evidence>
<dbReference type="GO" id="GO:0005739">
    <property type="term" value="C:mitochondrion"/>
    <property type="evidence" value="ECO:0007669"/>
    <property type="project" value="UniProtKB-SubCell"/>
</dbReference>
<dbReference type="Gene3D" id="2.20.25.20">
    <property type="match status" value="1"/>
</dbReference>
<accession>A0A553P2X5</accession>
<dbReference type="InterPro" id="IPR029071">
    <property type="entry name" value="Ubiquitin-like_domsf"/>
</dbReference>
<evidence type="ECO:0000313" key="25">
    <source>
        <dbReference type="Proteomes" id="UP000318571"/>
    </source>
</evidence>
<comment type="catalytic activity">
    <reaction evidence="1 19">
        <text>[E2 ubiquitin-conjugating enzyme]-S-ubiquitinyl-L-cysteine + [acceptor protein]-L-lysine = [E2 ubiquitin-conjugating enzyme]-L-cysteine + [acceptor protein]-N(6)-ubiquitinyl-L-lysine.</text>
        <dbReference type="EC" id="2.3.2.31"/>
    </reaction>
</comment>
<evidence type="ECO:0000256" key="14">
    <source>
        <dbReference type="ARBA" id="ARBA00022843"/>
    </source>
</evidence>
<evidence type="ECO:0000256" key="13">
    <source>
        <dbReference type="ARBA" id="ARBA00022833"/>
    </source>
</evidence>
<dbReference type="AlphaFoldDB" id="A0A553P2X5"/>